<feature type="domain" description="Fibronectin type-III" evidence="1">
    <location>
        <begin position="558"/>
        <end position="660"/>
    </location>
</feature>
<protein>
    <recommendedName>
        <fullName evidence="1">Fibronectin type-III domain-containing protein</fullName>
    </recommendedName>
</protein>
<dbReference type="OrthoDB" id="6610399at2759"/>
<evidence type="ECO:0000313" key="2">
    <source>
        <dbReference type="EnsemblMetazoa" id="XP_029342469.1"/>
    </source>
</evidence>
<dbReference type="Pfam" id="PF00041">
    <property type="entry name" value="fn3"/>
    <property type="match status" value="4"/>
</dbReference>
<feature type="domain" description="Fibronectin type-III" evidence="1">
    <location>
        <begin position="664"/>
        <end position="765"/>
    </location>
</feature>
<accession>A0A8R2JMY8</accession>
<feature type="domain" description="Fibronectin type-III" evidence="1">
    <location>
        <begin position="976"/>
        <end position="1080"/>
    </location>
</feature>
<dbReference type="Proteomes" id="UP000007819">
    <property type="component" value="Chromosome A1"/>
</dbReference>
<proteinExistence type="predicted"/>
<dbReference type="InterPro" id="IPR036116">
    <property type="entry name" value="FN3_sf"/>
</dbReference>
<dbReference type="InterPro" id="IPR050713">
    <property type="entry name" value="RTP_Phos/Ushers"/>
</dbReference>
<dbReference type="KEGG" id="api:100573424"/>
<dbReference type="InterPro" id="IPR013783">
    <property type="entry name" value="Ig-like_fold"/>
</dbReference>
<dbReference type="InterPro" id="IPR000742">
    <property type="entry name" value="EGF"/>
</dbReference>
<organism evidence="2 3">
    <name type="scientific">Acyrthosiphon pisum</name>
    <name type="common">Pea aphid</name>
    <dbReference type="NCBI Taxonomy" id="7029"/>
    <lineage>
        <taxon>Eukaryota</taxon>
        <taxon>Metazoa</taxon>
        <taxon>Ecdysozoa</taxon>
        <taxon>Arthropoda</taxon>
        <taxon>Hexapoda</taxon>
        <taxon>Insecta</taxon>
        <taxon>Pterygota</taxon>
        <taxon>Neoptera</taxon>
        <taxon>Paraneoptera</taxon>
        <taxon>Hemiptera</taxon>
        <taxon>Sternorrhyncha</taxon>
        <taxon>Aphidomorpha</taxon>
        <taxon>Aphidoidea</taxon>
        <taxon>Aphididae</taxon>
        <taxon>Macrosiphini</taxon>
        <taxon>Acyrthosiphon</taxon>
    </lineage>
</organism>
<dbReference type="EnsemblMetazoa" id="XM_029486609.1">
    <property type="protein sequence ID" value="XP_029342469.1"/>
    <property type="gene ID" value="LOC100573424"/>
</dbReference>
<dbReference type="InterPro" id="IPR003961">
    <property type="entry name" value="FN3_dom"/>
</dbReference>
<dbReference type="PROSITE" id="PS00022">
    <property type="entry name" value="EGF_1"/>
    <property type="match status" value="2"/>
</dbReference>
<name>A0A8R2JMY8_ACYPI</name>
<dbReference type="RefSeq" id="XP_029342469.1">
    <property type="nucleotide sequence ID" value="XM_029486609.1"/>
</dbReference>
<dbReference type="PANTHER" id="PTHR46957:SF3">
    <property type="entry name" value="CYTOKINE RECEPTOR"/>
    <property type="match status" value="1"/>
</dbReference>
<dbReference type="Gene3D" id="2.170.300.10">
    <property type="entry name" value="Tie2 ligand-binding domain superfamily"/>
    <property type="match status" value="1"/>
</dbReference>
<reference evidence="2" key="2">
    <citation type="submission" date="2022-06" db="UniProtKB">
        <authorList>
            <consortium name="EnsemblMetazoa"/>
        </authorList>
    </citation>
    <scope>IDENTIFICATION</scope>
</reference>
<evidence type="ECO:0000313" key="3">
    <source>
        <dbReference type="Proteomes" id="UP000007819"/>
    </source>
</evidence>
<dbReference type="AlphaFoldDB" id="A0A8R2JMY8"/>
<dbReference type="GeneID" id="100573424"/>
<keyword evidence="3" id="KW-1185">Reference proteome</keyword>
<dbReference type="PROSITE" id="PS50853">
    <property type="entry name" value="FN3"/>
    <property type="match status" value="4"/>
</dbReference>
<reference evidence="3" key="1">
    <citation type="submission" date="2010-06" db="EMBL/GenBank/DDBJ databases">
        <authorList>
            <person name="Jiang H."/>
            <person name="Abraham K."/>
            <person name="Ali S."/>
            <person name="Alsbrooks S.L."/>
            <person name="Anim B.N."/>
            <person name="Anosike U.S."/>
            <person name="Attaway T."/>
            <person name="Bandaranaike D.P."/>
            <person name="Battles P.K."/>
            <person name="Bell S.N."/>
            <person name="Bell A.V."/>
            <person name="Beltran B."/>
            <person name="Bickham C."/>
            <person name="Bustamante Y."/>
            <person name="Caleb T."/>
            <person name="Canada A."/>
            <person name="Cardenas V."/>
            <person name="Carter K."/>
            <person name="Chacko J."/>
            <person name="Chandrabose M.N."/>
            <person name="Chavez D."/>
            <person name="Chavez A."/>
            <person name="Chen L."/>
            <person name="Chu H.-S."/>
            <person name="Claassen K.J."/>
            <person name="Cockrell R."/>
            <person name="Collins M."/>
            <person name="Cooper J.A."/>
            <person name="Cree A."/>
            <person name="Curry S.M."/>
            <person name="Da Y."/>
            <person name="Dao M.D."/>
            <person name="Das B."/>
            <person name="Davila M.-L."/>
            <person name="Davy-Carroll L."/>
            <person name="Denson S."/>
            <person name="Dinh H."/>
            <person name="Ebong V.E."/>
            <person name="Edwards J.R."/>
            <person name="Egan A."/>
            <person name="El-Daye J."/>
            <person name="Escobedo L."/>
            <person name="Fernandez S."/>
            <person name="Fernando P.R."/>
            <person name="Flagg N."/>
            <person name="Forbes L.D."/>
            <person name="Fowler R.G."/>
            <person name="Fu Q."/>
            <person name="Gabisi R.A."/>
            <person name="Ganer J."/>
            <person name="Garbino Pronczuk A."/>
            <person name="Garcia R.M."/>
            <person name="Garner T."/>
            <person name="Garrett T.E."/>
            <person name="Gonzalez D.A."/>
            <person name="Hamid H."/>
            <person name="Hawkins E.S."/>
            <person name="Hirani K."/>
            <person name="Hogues M.E."/>
            <person name="Hollins B."/>
            <person name="Hsiao C.-H."/>
            <person name="Jabil R."/>
            <person name="James M.L."/>
            <person name="Jhangiani S.N."/>
            <person name="Johnson B."/>
            <person name="Johnson Q."/>
            <person name="Joshi V."/>
            <person name="Kalu J.B."/>
            <person name="Kam C."/>
            <person name="Kashfia A."/>
            <person name="Keebler J."/>
            <person name="Kisamo H."/>
            <person name="Kovar C.L."/>
            <person name="Lago L.A."/>
            <person name="Lai C.-Y."/>
            <person name="Laidlaw J."/>
            <person name="Lara F."/>
            <person name="Le T.-K."/>
            <person name="Lee S.L."/>
            <person name="Legall F.H."/>
            <person name="Lemon S.J."/>
            <person name="Lewis L.R."/>
            <person name="Li B."/>
            <person name="Liu Y."/>
            <person name="Liu Y.-S."/>
            <person name="Lopez J."/>
            <person name="Lozado R.J."/>
            <person name="Lu J."/>
            <person name="Madu R.C."/>
            <person name="Maheshwari M."/>
            <person name="Maheshwari R."/>
            <person name="Malloy K."/>
            <person name="Martinez E."/>
            <person name="Mathew T."/>
            <person name="Mercado I.C."/>
            <person name="Mercado C."/>
            <person name="Meyer B."/>
            <person name="Montgomery K."/>
            <person name="Morgan M.B."/>
            <person name="Munidasa M."/>
            <person name="Nazareth L.V."/>
            <person name="Nelson J."/>
            <person name="Ng B.M."/>
            <person name="Nguyen N.B."/>
            <person name="Nguyen P.Q."/>
            <person name="Nguyen T."/>
            <person name="Obregon M."/>
            <person name="Okwuonu G.O."/>
            <person name="Onwere C.G."/>
            <person name="Orozco G."/>
            <person name="Parra A."/>
            <person name="Patel S."/>
            <person name="Patil S."/>
            <person name="Perez A."/>
            <person name="Perez Y."/>
            <person name="Pham C."/>
            <person name="Primus E.L."/>
            <person name="Pu L.-L."/>
            <person name="Puazo M."/>
            <person name="Qin X."/>
            <person name="Quiroz J.B."/>
            <person name="Reese J."/>
            <person name="Richards S."/>
            <person name="Rives C.M."/>
            <person name="Robberts R."/>
            <person name="Ruiz S.J."/>
            <person name="Ruiz M.J."/>
            <person name="Santibanez J."/>
            <person name="Schneider B.W."/>
            <person name="Sisson I."/>
            <person name="Smith M."/>
            <person name="Sodergren E."/>
            <person name="Song X.-Z."/>
            <person name="Song B.B."/>
            <person name="Summersgill H."/>
            <person name="Thelus R."/>
            <person name="Thornton R.D."/>
            <person name="Trejos Z.Y."/>
            <person name="Usmani K."/>
            <person name="Vattathil S."/>
            <person name="Villasana D."/>
            <person name="Walker D.L."/>
            <person name="Wang S."/>
            <person name="Wang K."/>
            <person name="White C.S."/>
            <person name="Williams A.C."/>
            <person name="Williamson J."/>
            <person name="Wilson K."/>
            <person name="Woghiren I.O."/>
            <person name="Woodworth J.R."/>
            <person name="Worley K.C."/>
            <person name="Wright R.A."/>
            <person name="Wu W."/>
            <person name="Young L."/>
            <person name="Zhang L."/>
            <person name="Zhang J."/>
            <person name="Zhu Y."/>
            <person name="Muzny D.M."/>
            <person name="Weinstock G."/>
            <person name="Gibbs R.A."/>
        </authorList>
    </citation>
    <scope>NUCLEOTIDE SEQUENCE [LARGE SCALE GENOMIC DNA]</scope>
    <source>
        <strain evidence="3">LSR1</strain>
    </source>
</reference>
<dbReference type="GO" id="GO:0016020">
    <property type="term" value="C:membrane"/>
    <property type="evidence" value="ECO:0007669"/>
    <property type="project" value="UniProtKB-SubCell"/>
</dbReference>
<dbReference type="CDD" id="cd00063">
    <property type="entry name" value="FN3"/>
    <property type="match status" value="4"/>
</dbReference>
<dbReference type="Gene3D" id="2.60.40.10">
    <property type="entry name" value="Immunoglobulins"/>
    <property type="match status" value="5"/>
</dbReference>
<dbReference type="PANTHER" id="PTHR46957">
    <property type="entry name" value="CYTOKINE RECEPTOR"/>
    <property type="match status" value="1"/>
</dbReference>
<dbReference type="SMART" id="SM00060">
    <property type="entry name" value="FN3"/>
    <property type="match status" value="6"/>
</dbReference>
<sequence>MIFNFEFTTMNVEIVAILILDILVIGGIAIDDVVVEYKSHTDNYDITTIYKTTSGYNAGEESNRKLPNVTKCFGCYEAKIHLRTNAIGMPIELNGLILSSNKKSLEFIADSKYSDSVSTRNQIDYNIEEWAISKLSMADPAAEIVQIHPDYELLLWNAESNAESFKIKWKQMNLMKMCISVSYLLEDESKCTFSINLTDEDSPRVIYSTNIKESKVLKTVLFKSVDWLYENKTYTLYFNLEKKSSKIRKYSYDEDYETGSWSDDIKYEDGCKIGIKRIAQCTDEYENEEILTVTAEELRSTQYEGTLFTFNVYPFDVNTQQMESISPSSVCSNRGFPNKNGCTCPPGFKGNTCEHGCGPNKFGVDCTGICSMHQTQCRQMMFCTKGFGCNCPAGYRGNDCTTECASGTYGVNCKQLCSKGCNSTSCDAYTGVCNKGCTSSYIAPDCKEKYPWLKSPPQLESSDFRSLKLKIDFNSENIQGSRNVNSVYYQIIFKTTSNESELKQLELKEIRQQNSVIEIIDNLKPGISYSFGVMLVAEDGNSNKEDIQIVNYTTKCLLSRNINYDVSLLSGTDYINVTWNKLDDQNEGDCYITGYLLKLMMVNTPLQQQGFSEEVISNDNHGYVFENLLYGEKYAVQVTAISATGQAKASEISYIYTEPYGFVQIRNIKAKLNRSTSLIITWDVEEKYANTPLHYNIKYKINKYFSCSNEVIANTWTSILVYNQTRIEIWNLIPNTQYVIKVDPTIKGYTYNDNTNIIFIKTPISHPKLTPIVTNDENGSYITNQSAYFNWTINKTECSKLNGLFQGYQVILKDIDEGTQVSNSTTQNSVNFDGLKPSTKYELQLYVLTNYGYNSEQGLLIPFKTKTKFLEPVDELIVYKKNLKRKSIGIRWSYPDENIVNGFIVIAIDENMNNTKQITIEPERCIVWQKLYCTTFENLIPNHQYTIKVKAKSIDYPTGGLTASVVSNFNDGFADKPENLRTTDVGSTHISLEWDIPWVFNGVLKSFIVNTEEISSKDIDQCCDIKTDLEIPITEELPTYNCTINDLKPGSTYSIGVLTKTSSYSQTNRIHVTTLSTAAVAEDVKSALIITPATQTSDEPEN</sequence>
<dbReference type="SUPFAM" id="SSF49265">
    <property type="entry name" value="Fibronectin type III"/>
    <property type="match status" value="3"/>
</dbReference>
<feature type="domain" description="Fibronectin type-III" evidence="1">
    <location>
        <begin position="772"/>
        <end position="868"/>
    </location>
</feature>
<evidence type="ECO:0000259" key="1">
    <source>
        <dbReference type="PROSITE" id="PS50853"/>
    </source>
</evidence>